<dbReference type="SUPFAM" id="SSF46785">
    <property type="entry name" value="Winged helix' DNA-binding domain"/>
    <property type="match status" value="1"/>
</dbReference>
<reference evidence="1 2" key="1">
    <citation type="submission" date="2020-04" db="EMBL/GenBank/DDBJ databases">
        <title>MicrobeNet Type strains.</title>
        <authorList>
            <person name="Nicholson A.C."/>
        </authorList>
    </citation>
    <scope>NUCLEOTIDE SEQUENCE [LARGE SCALE GENOMIC DNA]</scope>
    <source>
        <strain evidence="1 2">JCM 12354</strain>
    </source>
</reference>
<keyword evidence="2" id="KW-1185">Reference proteome</keyword>
<comment type="caution">
    <text evidence="1">The sequence shown here is derived from an EMBL/GenBank/DDBJ whole genome shotgun (WGS) entry which is preliminary data.</text>
</comment>
<name>A0A846XUP2_9NOCA</name>
<evidence type="ECO:0000313" key="2">
    <source>
        <dbReference type="Proteomes" id="UP000565711"/>
    </source>
</evidence>
<organism evidence="1 2">
    <name type="scientific">Nocardia vermiculata</name>
    <dbReference type="NCBI Taxonomy" id="257274"/>
    <lineage>
        <taxon>Bacteria</taxon>
        <taxon>Bacillati</taxon>
        <taxon>Actinomycetota</taxon>
        <taxon>Actinomycetes</taxon>
        <taxon>Mycobacteriales</taxon>
        <taxon>Nocardiaceae</taxon>
        <taxon>Nocardia</taxon>
    </lineage>
</organism>
<dbReference type="InterPro" id="IPR036388">
    <property type="entry name" value="WH-like_DNA-bd_sf"/>
</dbReference>
<dbReference type="InterPro" id="IPR036390">
    <property type="entry name" value="WH_DNA-bd_sf"/>
</dbReference>
<dbReference type="RefSeq" id="WP_067869972.1">
    <property type="nucleotide sequence ID" value="NZ_JAAXOP010000001.1"/>
</dbReference>
<dbReference type="EMBL" id="JAAXOP010000001">
    <property type="protein sequence ID" value="NKY48818.1"/>
    <property type="molecule type" value="Genomic_DNA"/>
</dbReference>
<proteinExistence type="predicted"/>
<protein>
    <submittedName>
        <fullName evidence="1">Transcriptional regulator</fullName>
    </submittedName>
</protein>
<accession>A0A846XUP2</accession>
<gene>
    <name evidence="1" type="ORF">HGA08_01160</name>
</gene>
<dbReference type="Proteomes" id="UP000565711">
    <property type="component" value="Unassembled WGS sequence"/>
</dbReference>
<dbReference type="Gene3D" id="1.10.10.10">
    <property type="entry name" value="Winged helix-like DNA-binding domain superfamily/Winged helix DNA-binding domain"/>
    <property type="match status" value="1"/>
</dbReference>
<dbReference type="AlphaFoldDB" id="A0A846XUP2"/>
<dbReference type="Pfam" id="PF12840">
    <property type="entry name" value="HTH_20"/>
    <property type="match status" value="1"/>
</dbReference>
<sequence>MTDTPSGGSGSGRGGRRGDVLAALRSADEPLSILDLADRLELHPNTVRFHLDALVGAHQAERVTVPSAGRGRPAQMFRAHTGMDPAGPRNYRLLADILVAQLATESDPAGRALSAGRDWGRRLAESGEAPDSATRAIDALVLTLDEMGFEPDTDTGADRERILLRHCPFLEMTAARTAIVCPIHLGLMQGLLDPRHAPVTVDSLEPFVEPDLCVAHLSAGPGRDPNR</sequence>
<evidence type="ECO:0000313" key="1">
    <source>
        <dbReference type="EMBL" id="NKY48818.1"/>
    </source>
</evidence>